<evidence type="ECO:0000313" key="3">
    <source>
        <dbReference type="EMBL" id="CAF3033916.1"/>
    </source>
</evidence>
<sequence>MDTLTQRPARTTAGKTSKYADFSVVSFPQLKKHSIVKASLINFDPLSPFGVQAGNIKAYGERKKLLVIKTGSHQEMEEISSRFSKESGSEEIFIPEHECEYHPQDLREQTMDDDLNFDDDLYTPTTNRRKKPITTNEQKLTTKTTTGFDKDDDDFNRIFCSTPRLKVTNVGKRKKTEDVDSSSLSASSDSDQENRWSKNKENLIRKNIDLENLKNKKTHKKKQRSDMMIVQQSSDDYKSIVAEVDLLKKRVLKLEKVYGVIRKNTSFDQTKRPSTSSSQPDVAQDTISKVKEIFGVDPTTLRAPINRPTKVIRELYKNSGFELFKWKDFIEPNELLLKEFIQQKCLITAEDMPHTWHTITNSLAQMPYDAVKYKTKTTTNIEPTTPKEAITTTEALSSISTNILSHTSTVIDASAVPKTPPNQASNLSEALAAVVTVPTNQISALSQTVNLSEASAAIATISPSQTLVLSQTLNLSATLDINDIDANNYSNDDLKNLLRVVLAENKRLTDQLNQQRNEQ</sequence>
<name>A0A817LQZ0_9BILA</name>
<dbReference type="AlphaFoldDB" id="A0A817LQZ0"/>
<dbReference type="OrthoDB" id="10171540at2759"/>
<evidence type="ECO:0000256" key="1">
    <source>
        <dbReference type="SAM" id="Coils"/>
    </source>
</evidence>
<gene>
    <name evidence="3" type="ORF">TIS948_LOCUS3141</name>
</gene>
<accession>A0A817LQZ0</accession>
<organism evidence="3 4">
    <name type="scientific">Rotaria socialis</name>
    <dbReference type="NCBI Taxonomy" id="392032"/>
    <lineage>
        <taxon>Eukaryota</taxon>
        <taxon>Metazoa</taxon>
        <taxon>Spiralia</taxon>
        <taxon>Gnathifera</taxon>
        <taxon>Rotifera</taxon>
        <taxon>Eurotatoria</taxon>
        <taxon>Bdelloidea</taxon>
        <taxon>Philodinida</taxon>
        <taxon>Philodinidae</taxon>
        <taxon>Rotaria</taxon>
    </lineage>
</organism>
<proteinExistence type="predicted"/>
<keyword evidence="1" id="KW-0175">Coiled coil</keyword>
<evidence type="ECO:0000256" key="2">
    <source>
        <dbReference type="SAM" id="MobiDB-lite"/>
    </source>
</evidence>
<protein>
    <submittedName>
        <fullName evidence="3">Uncharacterized protein</fullName>
    </submittedName>
</protein>
<feature type="coiled-coil region" evidence="1">
    <location>
        <begin position="491"/>
        <end position="518"/>
    </location>
</feature>
<dbReference type="Proteomes" id="UP000663825">
    <property type="component" value="Unassembled WGS sequence"/>
</dbReference>
<reference evidence="3" key="1">
    <citation type="submission" date="2021-02" db="EMBL/GenBank/DDBJ databases">
        <authorList>
            <person name="Nowell W R."/>
        </authorList>
    </citation>
    <scope>NUCLEOTIDE SEQUENCE</scope>
</reference>
<feature type="region of interest" description="Disordered" evidence="2">
    <location>
        <begin position="121"/>
        <end position="147"/>
    </location>
</feature>
<evidence type="ECO:0000313" key="4">
    <source>
        <dbReference type="Proteomes" id="UP000663825"/>
    </source>
</evidence>
<comment type="caution">
    <text evidence="3">The sequence shown here is derived from an EMBL/GenBank/DDBJ whole genome shotgun (WGS) entry which is preliminary data.</text>
</comment>
<feature type="region of interest" description="Disordered" evidence="2">
    <location>
        <begin position="170"/>
        <end position="200"/>
    </location>
</feature>
<dbReference type="EMBL" id="CAJNXB010000193">
    <property type="protein sequence ID" value="CAF3033916.1"/>
    <property type="molecule type" value="Genomic_DNA"/>
</dbReference>